<dbReference type="Proteomes" id="UP000094936">
    <property type="component" value="Unassembled WGS sequence"/>
</dbReference>
<dbReference type="EMBL" id="LYBM01000015">
    <property type="protein sequence ID" value="ODA33491.1"/>
    <property type="molecule type" value="Genomic_DNA"/>
</dbReference>
<evidence type="ECO:0000313" key="3">
    <source>
        <dbReference type="Proteomes" id="UP000094936"/>
    </source>
</evidence>
<gene>
    <name evidence="2" type="ORF">A8L45_09760</name>
</gene>
<organism evidence="2 3">
    <name type="scientific">Veronia pacifica</name>
    <dbReference type="NCBI Taxonomy" id="1080227"/>
    <lineage>
        <taxon>Bacteria</taxon>
        <taxon>Pseudomonadati</taxon>
        <taxon>Pseudomonadota</taxon>
        <taxon>Gammaproteobacteria</taxon>
        <taxon>Vibrionales</taxon>
        <taxon>Vibrionaceae</taxon>
        <taxon>Veronia</taxon>
    </lineage>
</organism>
<dbReference type="RefSeq" id="WP_068901712.1">
    <property type="nucleotide sequence ID" value="NZ_JBHUIF010000009.1"/>
</dbReference>
<dbReference type="InterPro" id="IPR025920">
    <property type="entry name" value="Lipase_bact_N"/>
</dbReference>
<evidence type="ECO:0000259" key="1">
    <source>
        <dbReference type="Pfam" id="PF12262"/>
    </source>
</evidence>
<proteinExistence type="predicted"/>
<comment type="caution">
    <text evidence="2">The sequence shown here is derived from an EMBL/GenBank/DDBJ whole genome shotgun (WGS) entry which is preliminary data.</text>
</comment>
<feature type="domain" description="Bacterial virulence factor lipase N-terminal" evidence="1">
    <location>
        <begin position="41"/>
        <end position="262"/>
    </location>
</feature>
<sequence length="911" mass="99473">MKLNHNKKNHSFIGVLFCLIFFLSGCEEGGLSGNPTIGNLSPDIQSNLGGKTRVNFVLSGPEEFLPLPSFIIQDAIDGTINAPREFASSIELDNAYLGLSSLDGWGLSSYIFVEFLGTGFGPEQRRVDRGFYLYELDRSMEEGSPVLTRIPAEAYTRGQNLVIQPLQVLKPKTDYFYAITNEILDEGGNPISSIQAYATLAGGVTLGLGERLNRVSSIIRKLNQSMFDINSEVDLSNVVFSMAYTTQSIGETTEHTKLAIVKGLERGGLERIWKGASNPRNVDLSDAYKMEFGTTTDFLRYVRRDTNFETYVDIDDEGLKERLVEAYGLLNTIGNPNIPIINLFNLRTQLNITPGTIKLPYFLETIPDKIPLTPFERATPNLATVRYILERGELEDKAAVTKQLVKAGIDMSQLATLEDDNEALLKLMGLEMVLDNGEPIETIVTEKAAYGGIGAAQSTVKVVTRYNPIPKIKALEDVKFLLFTPKKFNPNKPVKLIIFQHPITASKEAAMAIAPRFVGLPTLPPVIGNLVAAISAIPGVSEIIGLLSGQGNDLTWLRGNDENIALIAIDHPLHGDRCISDEQCTSEEPTLYLNLQAFPVGRDNFRQSTFDNLGLRLGLALAQEKRELDGTPLENLEDLAVNPPSLVSHSFGGVNATHTAVYGNKSLGGELGELYDDRFSFSKLALANTGSQVPLILINSEEYQSLVKHIVAATLSAGYQKFIEDNPLACGDEKDVAKCYDEFEKQAGNNADLAAVATEVEGSFDLFGIAAQTSLDNIDPVTITGITDEDGNKVLDGLPIYLQEVASDNTKPTNIDFAPFAGSRALAKSLGMNIVDQNSPTALVGNMPFALPQGDRNFVKYEGVADHLTFIGAQSSPDDEPHSGHMQTTVLEFLIRDDHSFDGVPTQYLQE</sequence>
<dbReference type="Pfam" id="PF12262">
    <property type="entry name" value="Lipase_bact_N"/>
    <property type="match status" value="1"/>
</dbReference>
<dbReference type="AlphaFoldDB" id="A0A1C3EJS2"/>
<dbReference type="PROSITE" id="PS51257">
    <property type="entry name" value="PROKAR_LIPOPROTEIN"/>
    <property type="match status" value="1"/>
</dbReference>
<dbReference type="OrthoDB" id="5477453at2"/>
<accession>A0A1C3EJS2</accession>
<dbReference type="STRING" id="1080227.A8L45_09760"/>
<protein>
    <recommendedName>
        <fullName evidence="1">Bacterial virulence factor lipase N-terminal domain-containing protein</fullName>
    </recommendedName>
</protein>
<evidence type="ECO:0000313" key="2">
    <source>
        <dbReference type="EMBL" id="ODA33491.1"/>
    </source>
</evidence>
<reference evidence="2 3" key="1">
    <citation type="submission" date="2016-05" db="EMBL/GenBank/DDBJ databases">
        <title>Genomic Taxonomy of the Vibrionaceae.</title>
        <authorList>
            <person name="Gomez-Gil B."/>
            <person name="Enciso-Ibarra J."/>
        </authorList>
    </citation>
    <scope>NUCLEOTIDE SEQUENCE [LARGE SCALE GENOMIC DNA]</scope>
    <source>
        <strain evidence="2 3">CAIM 1920</strain>
    </source>
</reference>
<keyword evidence="3" id="KW-1185">Reference proteome</keyword>
<name>A0A1C3EJS2_9GAMM</name>